<dbReference type="Gene3D" id="1.20.1280.250">
    <property type="match status" value="1"/>
</dbReference>
<gene>
    <name evidence="3" type="ORF">SAMN04487943_108117</name>
</gene>
<name>A0A1I4NCJ4_9BACI</name>
<dbReference type="InterPro" id="IPR038344">
    <property type="entry name" value="EF-G_N_sf"/>
</dbReference>
<dbReference type="GO" id="GO:0008270">
    <property type="term" value="F:zinc ion binding"/>
    <property type="evidence" value="ECO:0007669"/>
    <property type="project" value="UniProtKB-KW"/>
</dbReference>
<evidence type="ECO:0000313" key="4">
    <source>
        <dbReference type="Proteomes" id="UP000198565"/>
    </source>
</evidence>
<feature type="domain" description="Elongation factor G-binding protein C-terminal treble-clef zinc-finger" evidence="2">
    <location>
        <begin position="99"/>
        <end position="201"/>
    </location>
</feature>
<dbReference type="Proteomes" id="UP000198565">
    <property type="component" value="Unassembled WGS sequence"/>
</dbReference>
<protein>
    <submittedName>
        <fullName evidence="3">FBP C-terminal treble-clef zinc-finger</fullName>
    </submittedName>
</protein>
<dbReference type="EMBL" id="FOTR01000008">
    <property type="protein sequence ID" value="SFM13244.1"/>
    <property type="molecule type" value="Genomic_DNA"/>
</dbReference>
<dbReference type="InterPro" id="IPR010841">
    <property type="entry name" value="EF-G-binding_N"/>
</dbReference>
<dbReference type="OrthoDB" id="1891078at2"/>
<proteinExistence type="predicted"/>
<dbReference type="STRING" id="334253.SAMN04487943_108117"/>
<dbReference type="Pfam" id="PF16571">
    <property type="entry name" value="FBP_C"/>
    <property type="match status" value="1"/>
</dbReference>
<sequence length="212" mass="24559">MDNFIYPHQFHFIKLQTKTMVSARSNSTDADVIHAVKEMAIERINHLLPNLTTEQEDILMGIDQVKDKENMEQYLQQIKQHVIPFPTINDKQVQKTFPKVKKLQTPDLEQMDRKETVYLRWYDKGSAKTYMLILKDAKLIGIQGYLESSLHKGICTICNELGEVALFTSEKKGQMRGMYTKKGNYICKDPVICNQNITDVQPLHSFVEHLKA</sequence>
<feature type="domain" description="Elongation factor G-binding protein N-terminal" evidence="1">
    <location>
        <begin position="4"/>
        <end position="86"/>
    </location>
</feature>
<dbReference type="RefSeq" id="WP_091484459.1">
    <property type="nucleotide sequence ID" value="NZ_FOTR01000008.1"/>
</dbReference>
<keyword evidence="3" id="KW-0479">Metal-binding</keyword>
<dbReference type="CDD" id="cd16342">
    <property type="entry name" value="FusC_FusB"/>
    <property type="match status" value="1"/>
</dbReference>
<evidence type="ECO:0000259" key="1">
    <source>
        <dbReference type="Pfam" id="PF07299"/>
    </source>
</evidence>
<evidence type="ECO:0000259" key="2">
    <source>
        <dbReference type="Pfam" id="PF16571"/>
    </source>
</evidence>
<dbReference type="InterPro" id="IPR032330">
    <property type="entry name" value="EF-G-binding_C"/>
</dbReference>
<keyword evidence="3" id="KW-0862">Zinc</keyword>
<dbReference type="AlphaFoldDB" id="A0A1I4NCJ4"/>
<evidence type="ECO:0000313" key="3">
    <source>
        <dbReference type="EMBL" id="SFM13244.1"/>
    </source>
</evidence>
<keyword evidence="4" id="KW-1185">Reference proteome</keyword>
<keyword evidence="3" id="KW-0863">Zinc-finger</keyword>
<reference evidence="4" key="1">
    <citation type="submission" date="2016-10" db="EMBL/GenBank/DDBJ databases">
        <authorList>
            <person name="Varghese N."/>
            <person name="Submissions S."/>
        </authorList>
    </citation>
    <scope>NUCLEOTIDE SEQUENCE [LARGE SCALE GENOMIC DNA]</scope>
    <source>
        <strain evidence="4">CGMCC 1.4250</strain>
    </source>
</reference>
<accession>A0A1I4NCJ4</accession>
<organism evidence="3 4">
    <name type="scientific">Gracilibacillus orientalis</name>
    <dbReference type="NCBI Taxonomy" id="334253"/>
    <lineage>
        <taxon>Bacteria</taxon>
        <taxon>Bacillati</taxon>
        <taxon>Bacillota</taxon>
        <taxon>Bacilli</taxon>
        <taxon>Bacillales</taxon>
        <taxon>Bacillaceae</taxon>
        <taxon>Gracilibacillus</taxon>
    </lineage>
</organism>
<dbReference type="Pfam" id="PF07299">
    <property type="entry name" value="EF-G-binding_N"/>
    <property type="match status" value="1"/>
</dbReference>